<evidence type="ECO:0000313" key="18">
    <source>
        <dbReference type="EMBL" id="AET39235.1"/>
    </source>
</evidence>
<dbReference type="HOGENOM" id="CLU_1678217_0_0_1"/>
<evidence type="ECO:0000256" key="9">
    <source>
        <dbReference type="ARBA" id="ARBA00022776"/>
    </source>
</evidence>
<dbReference type="GO" id="GO:1990758">
    <property type="term" value="P:mitotic sister chromatid biorientation"/>
    <property type="evidence" value="ECO:0007669"/>
    <property type="project" value="EnsemblFungi"/>
</dbReference>
<dbReference type="FunCoup" id="G8JT82">
    <property type="interactions" value="47"/>
</dbReference>
<protein>
    <recommendedName>
        <fullName evidence="5">DASH complex subunit SPC19</fullName>
    </recommendedName>
    <alternativeName>
        <fullName evidence="15">Outer kinetochore protein SPC19</fullName>
    </alternativeName>
</protein>
<dbReference type="InterPro" id="IPR013251">
    <property type="entry name" value="DASH_Spc19"/>
</dbReference>
<dbReference type="Proteomes" id="UP000006790">
    <property type="component" value="Chromosome 4"/>
</dbReference>
<dbReference type="GO" id="GO:0051010">
    <property type="term" value="F:microtubule plus-end binding"/>
    <property type="evidence" value="ECO:0007669"/>
    <property type="project" value="EnsemblFungi"/>
</dbReference>
<dbReference type="eggNOG" id="ENOG502SDEQ">
    <property type="taxonomic scope" value="Eukaryota"/>
</dbReference>
<evidence type="ECO:0000256" key="1">
    <source>
        <dbReference type="ARBA" id="ARBA00004123"/>
    </source>
</evidence>
<comment type="subunit">
    <text evidence="16">Component of the DASH complex consisting of ASK1, DAD1, DAD2, DAD3, DAD4, DAM1, DUO1, HSK3, SPC19 and SPC34, with a stoichiometry of one copy of each subunit per complex. Multiple DASH complexes oligomerize to form a ring that encircles spindle microtubules and organizes the rod-like NDC80 complexes of the outer kinetochore. DASH complex oligomerization strengthens microtubule attachments. On cytoplasmic microtubules, DASH complexes appear to form patches instead of rings.</text>
</comment>
<dbReference type="AlphaFoldDB" id="G8JT82"/>
<name>G8JT82_ERECY</name>
<proteinExistence type="inferred from homology"/>
<dbReference type="GO" id="GO:0005876">
    <property type="term" value="C:spindle microtubule"/>
    <property type="evidence" value="ECO:0007669"/>
    <property type="project" value="InterPro"/>
</dbReference>
<dbReference type="STRING" id="931890.G8JT82"/>
<evidence type="ECO:0000256" key="11">
    <source>
        <dbReference type="ARBA" id="ARBA00022838"/>
    </source>
</evidence>
<keyword evidence="12" id="KW-0206">Cytoskeleton</keyword>
<evidence type="ECO:0000256" key="16">
    <source>
        <dbReference type="ARBA" id="ARBA00046633"/>
    </source>
</evidence>
<dbReference type="EMBL" id="CP002500">
    <property type="protein sequence ID" value="AET39235.1"/>
    <property type="molecule type" value="Genomic_DNA"/>
</dbReference>
<keyword evidence="14" id="KW-0137">Centromere</keyword>
<comment type="similarity">
    <text evidence="4">Belongs to the DASH complex SPC19 family.</text>
</comment>
<sequence>MDGSLNQSCLALQNSVNLLQGTLERLKEQGKHSKRLTTTLLQSKRVFELLSEYDLQRARLDLIEDVEPVVDKLCNKLEKSLNKLERERSTLQQTYELNQLRLNNRFGSGGGRVSKIQKYPVVMGTSTNEELERLRELKSRKEALEYQIQELKGQQMDSY</sequence>
<keyword evidence="9" id="KW-0132">Cell division</keyword>
<dbReference type="PANTHER" id="PTHR28262">
    <property type="entry name" value="DASH COMPLEX SUBUNIT SPC19"/>
    <property type="match status" value="1"/>
</dbReference>
<dbReference type="OrthoDB" id="3361333at2759"/>
<dbReference type="GO" id="GO:1990976">
    <property type="term" value="P:protein transport along microtubule to mitotic spindle pole body"/>
    <property type="evidence" value="ECO:0007669"/>
    <property type="project" value="EnsemblFungi"/>
</dbReference>
<accession>G8JT82</accession>
<evidence type="ECO:0000256" key="4">
    <source>
        <dbReference type="ARBA" id="ARBA00008952"/>
    </source>
</evidence>
<keyword evidence="8" id="KW-0493">Microtubule</keyword>
<keyword evidence="7" id="KW-0963">Cytoplasm</keyword>
<evidence type="ECO:0000256" key="17">
    <source>
        <dbReference type="SAM" id="Coils"/>
    </source>
</evidence>
<keyword evidence="17" id="KW-0175">Coiled coil</keyword>
<gene>
    <name evidence="18" type="ordered locus">Ecym_4158</name>
</gene>
<dbReference type="GO" id="GO:0042729">
    <property type="term" value="C:DASH complex"/>
    <property type="evidence" value="ECO:0007669"/>
    <property type="project" value="EnsemblFungi"/>
</dbReference>
<evidence type="ECO:0000256" key="15">
    <source>
        <dbReference type="ARBA" id="ARBA00032583"/>
    </source>
</evidence>
<evidence type="ECO:0000256" key="2">
    <source>
        <dbReference type="ARBA" id="ARBA00004186"/>
    </source>
</evidence>
<comment type="subcellular location">
    <subcellularLocation>
        <location evidence="3">Chromosome</location>
        <location evidence="3">Centromere</location>
        <location evidence="3">Kinetochore</location>
    </subcellularLocation>
    <subcellularLocation>
        <location evidence="2">Cytoplasm</location>
        <location evidence="2">Cytoskeleton</location>
        <location evidence="2">Spindle</location>
    </subcellularLocation>
    <subcellularLocation>
        <location evidence="1">Nucleus</location>
    </subcellularLocation>
</comment>
<dbReference type="PANTHER" id="PTHR28262:SF1">
    <property type="entry name" value="DASH COMPLEX SUBUNIT SPC19"/>
    <property type="match status" value="1"/>
</dbReference>
<keyword evidence="11" id="KW-0995">Kinetochore</keyword>
<dbReference type="GO" id="GO:0051987">
    <property type="term" value="P:positive regulation of attachment of spindle microtubules to kinetochore"/>
    <property type="evidence" value="ECO:0007669"/>
    <property type="project" value="EnsemblFungi"/>
</dbReference>
<evidence type="ECO:0000313" key="19">
    <source>
        <dbReference type="Proteomes" id="UP000006790"/>
    </source>
</evidence>
<evidence type="ECO:0000256" key="5">
    <source>
        <dbReference type="ARBA" id="ARBA00016329"/>
    </source>
</evidence>
<dbReference type="InParanoid" id="G8JT82"/>
<evidence type="ECO:0000256" key="8">
    <source>
        <dbReference type="ARBA" id="ARBA00022701"/>
    </source>
</evidence>
<keyword evidence="9" id="KW-0498">Mitosis</keyword>
<dbReference type="RefSeq" id="XP_003646052.1">
    <property type="nucleotide sequence ID" value="XM_003646004.1"/>
</dbReference>
<keyword evidence="6" id="KW-0158">Chromosome</keyword>
<organism evidence="18 19">
    <name type="scientific">Eremothecium cymbalariae (strain CBS 270.75 / DBVPG 7215 / KCTC 17166 / NRRL Y-17582)</name>
    <name type="common">Yeast</name>
    <dbReference type="NCBI Taxonomy" id="931890"/>
    <lineage>
        <taxon>Eukaryota</taxon>
        <taxon>Fungi</taxon>
        <taxon>Dikarya</taxon>
        <taxon>Ascomycota</taxon>
        <taxon>Saccharomycotina</taxon>
        <taxon>Saccharomycetes</taxon>
        <taxon>Saccharomycetales</taxon>
        <taxon>Saccharomycetaceae</taxon>
        <taxon>Eremothecium</taxon>
    </lineage>
</organism>
<keyword evidence="9" id="KW-0131">Cell cycle</keyword>
<evidence type="ECO:0000256" key="3">
    <source>
        <dbReference type="ARBA" id="ARBA00004629"/>
    </source>
</evidence>
<dbReference type="OMA" id="HKNGYDV"/>
<keyword evidence="10" id="KW-0159">Chromosome partition</keyword>
<evidence type="ECO:0000256" key="6">
    <source>
        <dbReference type="ARBA" id="ARBA00022454"/>
    </source>
</evidence>
<keyword evidence="13" id="KW-0539">Nucleus</keyword>
<dbReference type="GeneID" id="11469340"/>
<feature type="coiled-coil region" evidence="17">
    <location>
        <begin position="127"/>
        <end position="154"/>
    </location>
</feature>
<reference evidence="19" key="1">
    <citation type="journal article" date="2012" name="G3 (Bethesda)">
        <title>Pichia sorbitophila, an interspecies yeast hybrid reveals early steps of genome resolution following polyploidization.</title>
        <authorList>
            <person name="Leh Louis V."/>
            <person name="Despons L."/>
            <person name="Friedrich A."/>
            <person name="Martin T."/>
            <person name="Durrens P."/>
            <person name="Casaregola S."/>
            <person name="Neuveglise C."/>
            <person name="Fairhead C."/>
            <person name="Marck C."/>
            <person name="Cruz J.A."/>
            <person name="Straub M.L."/>
            <person name="Kugler V."/>
            <person name="Sacerdot C."/>
            <person name="Uzunov Z."/>
            <person name="Thierry A."/>
            <person name="Weiss S."/>
            <person name="Bleykasten C."/>
            <person name="De Montigny J."/>
            <person name="Jacques N."/>
            <person name="Jung P."/>
            <person name="Lemaire M."/>
            <person name="Mallet S."/>
            <person name="Morel G."/>
            <person name="Richard G.F."/>
            <person name="Sarkar A."/>
            <person name="Savel G."/>
            <person name="Schacherer J."/>
            <person name="Seret M.L."/>
            <person name="Talla E."/>
            <person name="Samson G."/>
            <person name="Jubin C."/>
            <person name="Poulain J."/>
            <person name="Vacherie B."/>
            <person name="Barbe V."/>
            <person name="Pelletier E."/>
            <person name="Sherman D.J."/>
            <person name="Westhof E."/>
            <person name="Weissenbach J."/>
            <person name="Baret P.V."/>
            <person name="Wincker P."/>
            <person name="Gaillardin C."/>
            <person name="Dujon B."/>
            <person name="Souciet J.L."/>
        </authorList>
    </citation>
    <scope>NUCLEOTIDE SEQUENCE [LARGE SCALE GENOMIC DNA]</scope>
    <source>
        <strain evidence="19">CBS 270.75 / DBVPG 7215 / KCTC 17166 / NRRL Y-17582</strain>
    </source>
</reference>
<dbReference type="Pfam" id="PF08287">
    <property type="entry name" value="DASH_Spc19"/>
    <property type="match status" value="1"/>
</dbReference>
<keyword evidence="19" id="KW-1185">Reference proteome</keyword>
<evidence type="ECO:0000256" key="10">
    <source>
        <dbReference type="ARBA" id="ARBA00022829"/>
    </source>
</evidence>
<feature type="coiled-coil region" evidence="17">
    <location>
        <begin position="70"/>
        <end position="101"/>
    </location>
</feature>
<dbReference type="KEGG" id="erc:Ecym_4158"/>
<evidence type="ECO:0000256" key="7">
    <source>
        <dbReference type="ARBA" id="ARBA00022490"/>
    </source>
</evidence>
<evidence type="ECO:0000256" key="14">
    <source>
        <dbReference type="ARBA" id="ARBA00023328"/>
    </source>
</evidence>
<evidence type="ECO:0000256" key="12">
    <source>
        <dbReference type="ARBA" id="ARBA00023212"/>
    </source>
</evidence>
<dbReference type="GO" id="GO:0031116">
    <property type="term" value="P:positive regulation of microtubule polymerization"/>
    <property type="evidence" value="ECO:0007669"/>
    <property type="project" value="EnsemblFungi"/>
</dbReference>
<evidence type="ECO:0000256" key="13">
    <source>
        <dbReference type="ARBA" id="ARBA00023242"/>
    </source>
</evidence>